<name>A0A9D4FXH7_DREPO</name>
<accession>A0A9D4FXH7</accession>
<sequence length="219" mass="24696">MKVRKEKSKIMVNSTTNTSACITMTVEKPEDATSNRNLGTTLSKYYTCTAENSVQMDLFSAITVKKWSHRQCYDMSDTDLKSWSPSYLKFVCQKCGFRNGKYDVEAALKRTYHMQFAVTADYHFPVQKMLCLIVRMSIKTKSYTGTLSSFTRLPVALPGSVWAPVELWCRTGAVQVVHSATPVVVGPSRGAPVVPGRLRFIPVEHRFIPVWPRFIPVDA</sequence>
<protein>
    <submittedName>
        <fullName evidence="1">Uncharacterized protein</fullName>
    </submittedName>
</protein>
<evidence type="ECO:0000313" key="2">
    <source>
        <dbReference type="Proteomes" id="UP000828390"/>
    </source>
</evidence>
<dbReference type="AlphaFoldDB" id="A0A9D4FXH7"/>
<reference evidence="1" key="2">
    <citation type="submission" date="2020-11" db="EMBL/GenBank/DDBJ databases">
        <authorList>
            <person name="McCartney M.A."/>
            <person name="Auch B."/>
            <person name="Kono T."/>
            <person name="Mallez S."/>
            <person name="Becker A."/>
            <person name="Gohl D.M."/>
            <person name="Silverstein K.A.T."/>
            <person name="Koren S."/>
            <person name="Bechman K.B."/>
            <person name="Herman A."/>
            <person name="Abrahante J.E."/>
            <person name="Garbe J."/>
        </authorList>
    </citation>
    <scope>NUCLEOTIDE SEQUENCE</scope>
    <source>
        <strain evidence="1">Duluth1</strain>
        <tissue evidence="1">Whole animal</tissue>
    </source>
</reference>
<dbReference type="Proteomes" id="UP000828390">
    <property type="component" value="Unassembled WGS sequence"/>
</dbReference>
<gene>
    <name evidence="1" type="ORF">DPMN_134525</name>
</gene>
<proteinExistence type="predicted"/>
<organism evidence="1 2">
    <name type="scientific">Dreissena polymorpha</name>
    <name type="common">Zebra mussel</name>
    <name type="synonym">Mytilus polymorpha</name>
    <dbReference type="NCBI Taxonomy" id="45954"/>
    <lineage>
        <taxon>Eukaryota</taxon>
        <taxon>Metazoa</taxon>
        <taxon>Spiralia</taxon>
        <taxon>Lophotrochozoa</taxon>
        <taxon>Mollusca</taxon>
        <taxon>Bivalvia</taxon>
        <taxon>Autobranchia</taxon>
        <taxon>Heteroconchia</taxon>
        <taxon>Euheterodonta</taxon>
        <taxon>Imparidentia</taxon>
        <taxon>Neoheterodontei</taxon>
        <taxon>Myida</taxon>
        <taxon>Dreissenoidea</taxon>
        <taxon>Dreissenidae</taxon>
        <taxon>Dreissena</taxon>
    </lineage>
</organism>
<reference evidence="1" key="1">
    <citation type="journal article" date="2019" name="bioRxiv">
        <title>The Genome of the Zebra Mussel, Dreissena polymorpha: A Resource for Invasive Species Research.</title>
        <authorList>
            <person name="McCartney M.A."/>
            <person name="Auch B."/>
            <person name="Kono T."/>
            <person name="Mallez S."/>
            <person name="Zhang Y."/>
            <person name="Obille A."/>
            <person name="Becker A."/>
            <person name="Abrahante J.E."/>
            <person name="Garbe J."/>
            <person name="Badalamenti J.P."/>
            <person name="Herman A."/>
            <person name="Mangelson H."/>
            <person name="Liachko I."/>
            <person name="Sullivan S."/>
            <person name="Sone E.D."/>
            <person name="Koren S."/>
            <person name="Silverstein K.A.T."/>
            <person name="Beckman K.B."/>
            <person name="Gohl D.M."/>
        </authorList>
    </citation>
    <scope>NUCLEOTIDE SEQUENCE</scope>
    <source>
        <strain evidence="1">Duluth1</strain>
        <tissue evidence="1">Whole animal</tissue>
    </source>
</reference>
<dbReference type="EMBL" id="JAIWYP010000006">
    <property type="protein sequence ID" value="KAH3806206.1"/>
    <property type="molecule type" value="Genomic_DNA"/>
</dbReference>
<comment type="caution">
    <text evidence="1">The sequence shown here is derived from an EMBL/GenBank/DDBJ whole genome shotgun (WGS) entry which is preliminary data.</text>
</comment>
<evidence type="ECO:0000313" key="1">
    <source>
        <dbReference type="EMBL" id="KAH3806206.1"/>
    </source>
</evidence>
<keyword evidence="2" id="KW-1185">Reference proteome</keyword>